<dbReference type="AlphaFoldDB" id="A0A1I6IS98"/>
<organism evidence="2 3">
    <name type="scientific">Anaeromicropila populeti</name>
    <dbReference type="NCBI Taxonomy" id="37658"/>
    <lineage>
        <taxon>Bacteria</taxon>
        <taxon>Bacillati</taxon>
        <taxon>Bacillota</taxon>
        <taxon>Clostridia</taxon>
        <taxon>Lachnospirales</taxon>
        <taxon>Lachnospiraceae</taxon>
        <taxon>Anaeromicropila</taxon>
    </lineage>
</organism>
<gene>
    <name evidence="2" type="ORF">SAMN05661086_01122</name>
</gene>
<name>A0A1I6IS98_9FIRM</name>
<accession>A0A1I6IS98</accession>
<keyword evidence="1" id="KW-0812">Transmembrane</keyword>
<keyword evidence="1" id="KW-1133">Transmembrane helix</keyword>
<feature type="transmembrane region" description="Helical" evidence="1">
    <location>
        <begin position="68"/>
        <end position="88"/>
    </location>
</feature>
<keyword evidence="1" id="KW-0472">Membrane</keyword>
<dbReference type="EMBL" id="FOYZ01000003">
    <property type="protein sequence ID" value="SFR69615.1"/>
    <property type="molecule type" value="Genomic_DNA"/>
</dbReference>
<feature type="transmembrane region" description="Helical" evidence="1">
    <location>
        <begin position="36"/>
        <end position="56"/>
    </location>
</feature>
<evidence type="ECO:0000313" key="2">
    <source>
        <dbReference type="EMBL" id="SFR69615.1"/>
    </source>
</evidence>
<evidence type="ECO:0000256" key="1">
    <source>
        <dbReference type="SAM" id="Phobius"/>
    </source>
</evidence>
<reference evidence="2 3" key="1">
    <citation type="submission" date="2016-10" db="EMBL/GenBank/DDBJ databases">
        <authorList>
            <person name="de Groot N.N."/>
        </authorList>
    </citation>
    <scope>NUCLEOTIDE SEQUENCE [LARGE SCALE GENOMIC DNA]</scope>
    <source>
        <strain evidence="2 3">743A</strain>
    </source>
</reference>
<evidence type="ECO:0000313" key="3">
    <source>
        <dbReference type="Proteomes" id="UP000199659"/>
    </source>
</evidence>
<keyword evidence="3" id="KW-1185">Reference proteome</keyword>
<protein>
    <submittedName>
        <fullName evidence="2">Uncharacterized protein</fullName>
    </submittedName>
</protein>
<proteinExistence type="predicted"/>
<feature type="transmembrane region" description="Helical" evidence="1">
    <location>
        <begin position="12"/>
        <end position="30"/>
    </location>
</feature>
<dbReference type="Proteomes" id="UP000199659">
    <property type="component" value="Unassembled WGS sequence"/>
</dbReference>
<sequence>MIPKLKSLICSFWLIIENACIWFTLAFFCLHLESNLTRYCCIFIMLLIISSMCARISKHKIIHKKSSYVLHMLLSFVVFLVLFYYITYKNIFKLIISF</sequence>